<reference evidence="2 3" key="1">
    <citation type="submission" date="2018-03" db="EMBL/GenBank/DDBJ databases">
        <authorList>
            <person name="Guldener U."/>
        </authorList>
    </citation>
    <scope>NUCLEOTIDE SEQUENCE [LARGE SCALE GENOMIC DNA]</scope>
    <source>
        <strain evidence="2 3">DAOM196992</strain>
    </source>
</reference>
<sequence length="301" mass="31734">MAGQPALSMLPLLLLPHPNPTPTPACCSGWSPPARLAWLWVRTPGSACFPPTPFFGASEAWAGVPKARPGRAGRERRRRSVIGARAWSTGQAEAGRSPGHGAQGKVRVGRGAVSTSACLPAPASRRAGRRRPAFLGRPGSAWLAQPCRSLSSCLPRPLFGSSLQRRLQAKQANHPPAGSSLSLSLSPSPSRSPSFSSHLAASYHVATPRLASLARPPRAQTACAAHPGPHPALSPPLALALALTLSSSHTLSKQHIVHRRPRNASRPASPPPPPPPPPFHRDKLVDLPPSLVLSHRMPCSF</sequence>
<feature type="region of interest" description="Disordered" evidence="1">
    <location>
        <begin position="88"/>
        <end position="109"/>
    </location>
</feature>
<feature type="region of interest" description="Disordered" evidence="1">
    <location>
        <begin position="251"/>
        <end position="286"/>
    </location>
</feature>
<feature type="compositionally biased region" description="Pro residues" evidence="1">
    <location>
        <begin position="268"/>
        <end position="278"/>
    </location>
</feature>
<keyword evidence="3" id="KW-1185">Reference proteome</keyword>
<organism evidence="2 3">
    <name type="scientific">Pseudozyma flocculosa</name>
    <dbReference type="NCBI Taxonomy" id="84751"/>
    <lineage>
        <taxon>Eukaryota</taxon>
        <taxon>Fungi</taxon>
        <taxon>Dikarya</taxon>
        <taxon>Basidiomycota</taxon>
        <taxon>Ustilaginomycotina</taxon>
        <taxon>Ustilaginomycetes</taxon>
        <taxon>Ustilaginales</taxon>
        <taxon>Ustilaginaceae</taxon>
        <taxon>Pseudozyma</taxon>
    </lineage>
</organism>
<dbReference type="EMBL" id="OOIP01000014">
    <property type="protein sequence ID" value="SPO39509.1"/>
    <property type="molecule type" value="Genomic_DNA"/>
</dbReference>
<accession>A0A5C3F7X6</accession>
<evidence type="ECO:0000313" key="2">
    <source>
        <dbReference type="EMBL" id="SPO39509.1"/>
    </source>
</evidence>
<gene>
    <name evidence="2" type="ORF">PSFLO_04990</name>
</gene>
<evidence type="ECO:0000256" key="1">
    <source>
        <dbReference type="SAM" id="MobiDB-lite"/>
    </source>
</evidence>
<evidence type="ECO:0000313" key="3">
    <source>
        <dbReference type="Proteomes" id="UP000323386"/>
    </source>
</evidence>
<proteinExistence type="predicted"/>
<feature type="region of interest" description="Disordered" evidence="1">
    <location>
        <begin position="166"/>
        <end position="196"/>
    </location>
</feature>
<dbReference type="AlphaFoldDB" id="A0A5C3F7X6"/>
<feature type="compositionally biased region" description="Low complexity" evidence="1">
    <location>
        <begin position="175"/>
        <end position="196"/>
    </location>
</feature>
<name>A0A5C3F7X6_9BASI</name>
<dbReference type="Proteomes" id="UP000323386">
    <property type="component" value="Unassembled WGS sequence"/>
</dbReference>
<protein>
    <submittedName>
        <fullName evidence="2">Uncharacterized protein</fullName>
    </submittedName>
</protein>